<dbReference type="Gene3D" id="1.20.1250.10">
    <property type="match status" value="1"/>
</dbReference>
<sequence>MTNTTEIINFSCCLALMALTWRTSTGLPVRTASADQCAQCSLLFRHLLVNITELLKNEAICYAMTSDKILIESKSDTVLACAPTLNQTSTCMAQKNTAFSETECYRNIMKDLAHYDAVIQSYLNLPNRRSQDEITLLRPTLGIIQSLRQNCSLMPNEQTDSSEVYNSYEDRKKMCKLMKGFRIRAITINRALGYISSGDHMK</sequence>
<keyword evidence="1" id="KW-0732">Signal</keyword>
<dbReference type="GO" id="GO:0005125">
    <property type="term" value="F:cytokine activity"/>
    <property type="evidence" value="ECO:0007669"/>
    <property type="project" value="UniProtKB-KW"/>
</dbReference>
<gene>
    <name evidence="1" type="primary">IL12A</name>
    <name evidence="2" type="synonym">il12a</name>
</gene>
<evidence type="ECO:0000313" key="3">
    <source>
        <dbReference type="Proteomes" id="UP000472271"/>
    </source>
</evidence>
<dbReference type="InterPro" id="IPR009079">
    <property type="entry name" value="4_helix_cytokine-like_core"/>
</dbReference>
<name>A0A673BP02_9TELE</name>
<organism evidence="2 3">
    <name type="scientific">Sphaeramia orbicularis</name>
    <name type="common">orbiculate cardinalfish</name>
    <dbReference type="NCBI Taxonomy" id="375764"/>
    <lineage>
        <taxon>Eukaryota</taxon>
        <taxon>Metazoa</taxon>
        <taxon>Chordata</taxon>
        <taxon>Craniata</taxon>
        <taxon>Vertebrata</taxon>
        <taxon>Euteleostomi</taxon>
        <taxon>Actinopterygii</taxon>
        <taxon>Neopterygii</taxon>
        <taxon>Teleostei</taxon>
        <taxon>Neoteleostei</taxon>
        <taxon>Acanthomorphata</taxon>
        <taxon>Gobiaria</taxon>
        <taxon>Kurtiformes</taxon>
        <taxon>Apogonoidei</taxon>
        <taxon>Apogonidae</taxon>
        <taxon>Apogoninae</taxon>
        <taxon>Sphaeramia</taxon>
    </lineage>
</organism>
<keyword evidence="1" id="KW-0339">Growth factor</keyword>
<feature type="chain" id="PRO_5025717089" description="Interleukin-12 subunit alpha" evidence="1">
    <location>
        <begin position="27"/>
        <end position="202"/>
    </location>
</feature>
<dbReference type="SUPFAM" id="SSF47266">
    <property type="entry name" value="4-helical cytokines"/>
    <property type="match status" value="1"/>
</dbReference>
<keyword evidence="1" id="KW-0202">Cytokine</keyword>
<comment type="similarity">
    <text evidence="1">Belongs to the IL-6 superfamily.</text>
</comment>
<comment type="subunit">
    <text evidence="1">Heterodimer with IL12B; disulfide-linked. The heterodimer is known as interleukin IL-12.</text>
</comment>
<reference evidence="2" key="2">
    <citation type="submission" date="2025-08" db="UniProtKB">
        <authorList>
            <consortium name="Ensembl"/>
        </authorList>
    </citation>
    <scope>IDENTIFICATION</scope>
</reference>
<dbReference type="Proteomes" id="UP000472271">
    <property type="component" value="Chromosome 13"/>
</dbReference>
<accession>A0A673BP02</accession>
<reference evidence="2" key="3">
    <citation type="submission" date="2025-09" db="UniProtKB">
        <authorList>
            <consortium name="Ensembl"/>
        </authorList>
    </citation>
    <scope>IDENTIFICATION</scope>
</reference>
<evidence type="ECO:0000256" key="1">
    <source>
        <dbReference type="RuleBase" id="RU363133"/>
    </source>
</evidence>
<dbReference type="Pfam" id="PF03039">
    <property type="entry name" value="IL12"/>
    <property type="match status" value="1"/>
</dbReference>
<reference evidence="2" key="1">
    <citation type="submission" date="2019-06" db="EMBL/GenBank/DDBJ databases">
        <authorList>
            <consortium name="Wellcome Sanger Institute Data Sharing"/>
        </authorList>
    </citation>
    <scope>NUCLEOTIDE SEQUENCE [LARGE SCALE GENOMIC DNA]</scope>
</reference>
<dbReference type="AlphaFoldDB" id="A0A673BP02"/>
<dbReference type="InterPro" id="IPR004281">
    <property type="entry name" value="IL-12_alpha"/>
</dbReference>
<keyword evidence="1" id="KW-0964">Secreted</keyword>
<keyword evidence="3" id="KW-1185">Reference proteome</keyword>
<dbReference type="GO" id="GO:0005143">
    <property type="term" value="F:interleukin-12 receptor binding"/>
    <property type="evidence" value="ECO:0007669"/>
    <property type="project" value="InterPro"/>
</dbReference>
<keyword evidence="1" id="KW-1015">Disulfide bond</keyword>
<dbReference type="GO" id="GO:0005615">
    <property type="term" value="C:extracellular space"/>
    <property type="evidence" value="ECO:0007669"/>
    <property type="project" value="UniProtKB-KW"/>
</dbReference>
<dbReference type="GO" id="GO:0006955">
    <property type="term" value="P:immune response"/>
    <property type="evidence" value="ECO:0007669"/>
    <property type="project" value="InterPro"/>
</dbReference>
<dbReference type="GO" id="GO:0008083">
    <property type="term" value="F:growth factor activity"/>
    <property type="evidence" value="ECO:0007669"/>
    <property type="project" value="UniProtKB-KW"/>
</dbReference>
<evidence type="ECO:0000313" key="2">
    <source>
        <dbReference type="Ensembl" id="ENSSORP00005042327.1"/>
    </source>
</evidence>
<feature type="signal peptide" evidence="1">
    <location>
        <begin position="1"/>
        <end position="26"/>
    </location>
</feature>
<protein>
    <recommendedName>
        <fullName evidence="1">Interleukin-12 subunit alpha</fullName>
        <shortName evidence="1">IL-12A</shortName>
    </recommendedName>
</protein>
<comment type="subcellular location">
    <subcellularLocation>
        <location evidence="1">Secreted</location>
    </subcellularLocation>
</comment>
<dbReference type="Ensembl" id="ENSSORT00005043405.1">
    <property type="protein sequence ID" value="ENSSORP00005042327.1"/>
    <property type="gene ID" value="ENSSORG00005019612.1"/>
</dbReference>
<proteinExistence type="inferred from homology"/>